<evidence type="ECO:0000313" key="2">
    <source>
        <dbReference type="Proteomes" id="UP000789570"/>
    </source>
</evidence>
<organism evidence="1 2">
    <name type="scientific">Funneliformis caledonium</name>
    <dbReference type="NCBI Taxonomy" id="1117310"/>
    <lineage>
        <taxon>Eukaryota</taxon>
        <taxon>Fungi</taxon>
        <taxon>Fungi incertae sedis</taxon>
        <taxon>Mucoromycota</taxon>
        <taxon>Glomeromycotina</taxon>
        <taxon>Glomeromycetes</taxon>
        <taxon>Glomerales</taxon>
        <taxon>Glomeraceae</taxon>
        <taxon>Funneliformis</taxon>
    </lineage>
</organism>
<dbReference type="AlphaFoldDB" id="A0A9N9DKR7"/>
<keyword evidence="2" id="KW-1185">Reference proteome</keyword>
<dbReference type="EMBL" id="CAJVPQ010004092">
    <property type="protein sequence ID" value="CAG8644332.1"/>
    <property type="molecule type" value="Genomic_DNA"/>
</dbReference>
<protein>
    <submittedName>
        <fullName evidence="1">16850_t:CDS:1</fullName>
    </submittedName>
</protein>
<dbReference type="OrthoDB" id="2324124at2759"/>
<name>A0A9N9DKR7_9GLOM</name>
<accession>A0A9N9DKR7</accession>
<reference evidence="1" key="1">
    <citation type="submission" date="2021-06" db="EMBL/GenBank/DDBJ databases">
        <authorList>
            <person name="Kallberg Y."/>
            <person name="Tangrot J."/>
            <person name="Rosling A."/>
        </authorList>
    </citation>
    <scope>NUCLEOTIDE SEQUENCE</scope>
    <source>
        <strain evidence="1">UK204</strain>
    </source>
</reference>
<sequence>MSRQMITVVCCQATDGMFCSISLFHTNNTVKNTIRAVNEESEEVRSVSSSETGLLLKRKRQYDVNYFDKGADKRNRCKAPENKIRTTNGTVVEDEINFIDDEFSPNSLTNVSSETSLMQLSYTELISNEVVNEETDSEIKSIDDEIFPNSRTNFSSETFLSQQSYTNTTEVDSSLAFAKELQNREAKEIQFGNARKIANFAVDCEEEFISESEFNTYVWTPLLKNAFLGKDDLKLSCGELTSNTYEKLTEILDISGRSAPRLNGKGLLKALGTEILVQEDGVLNTRSKRKGDLKKLGVLFKGDPYEIYLFENTIIMMDLQDIEVPRTVEGFSKLIMAVKVVLSWKARTRKTL</sequence>
<gene>
    <name evidence="1" type="ORF">FCALED_LOCUS10732</name>
</gene>
<dbReference type="Proteomes" id="UP000789570">
    <property type="component" value="Unassembled WGS sequence"/>
</dbReference>
<evidence type="ECO:0000313" key="1">
    <source>
        <dbReference type="EMBL" id="CAG8644332.1"/>
    </source>
</evidence>
<proteinExistence type="predicted"/>
<comment type="caution">
    <text evidence="1">The sequence shown here is derived from an EMBL/GenBank/DDBJ whole genome shotgun (WGS) entry which is preliminary data.</text>
</comment>